<sequence>MEVIRPEYRPSHKADRYGFAVTSFIASMIGGLVFSFLFVGDPDQLSDGAAAFIFLLWVVLPILGIVFGSLSLSSMRGKGLAIAGFVISIIILVLLIFFLFVGLLLQ</sequence>
<gene>
    <name evidence="2" type="ORF">FHR92_001325</name>
</gene>
<protein>
    <submittedName>
        <fullName evidence="2">Tetrahydromethanopterin S-methyltransferase subunit F</fullName>
    </submittedName>
</protein>
<name>A0A7W3SRR3_9BACL</name>
<evidence type="ECO:0000256" key="1">
    <source>
        <dbReference type="SAM" id="Phobius"/>
    </source>
</evidence>
<proteinExistence type="predicted"/>
<evidence type="ECO:0000313" key="2">
    <source>
        <dbReference type="EMBL" id="MBA9084864.1"/>
    </source>
</evidence>
<keyword evidence="1" id="KW-0812">Transmembrane</keyword>
<comment type="caution">
    <text evidence="2">The sequence shown here is derived from an EMBL/GenBank/DDBJ whole genome shotgun (WGS) entry which is preliminary data.</text>
</comment>
<feature type="transmembrane region" description="Helical" evidence="1">
    <location>
        <begin position="17"/>
        <end position="39"/>
    </location>
</feature>
<dbReference type="GO" id="GO:0032259">
    <property type="term" value="P:methylation"/>
    <property type="evidence" value="ECO:0007669"/>
    <property type="project" value="UniProtKB-KW"/>
</dbReference>
<evidence type="ECO:0000313" key="3">
    <source>
        <dbReference type="Proteomes" id="UP000567067"/>
    </source>
</evidence>
<dbReference type="RefSeq" id="WP_182534839.1">
    <property type="nucleotide sequence ID" value="NZ_JACJIP010000006.1"/>
</dbReference>
<dbReference type="AlphaFoldDB" id="A0A7W3SRR3"/>
<organism evidence="2 3">
    <name type="scientific">Fontibacillus solani</name>
    <dbReference type="NCBI Taxonomy" id="1572857"/>
    <lineage>
        <taxon>Bacteria</taxon>
        <taxon>Bacillati</taxon>
        <taxon>Bacillota</taxon>
        <taxon>Bacilli</taxon>
        <taxon>Bacillales</taxon>
        <taxon>Paenibacillaceae</taxon>
        <taxon>Fontibacillus</taxon>
    </lineage>
</organism>
<feature type="transmembrane region" description="Helical" evidence="1">
    <location>
        <begin position="51"/>
        <end position="72"/>
    </location>
</feature>
<keyword evidence="3" id="KW-1185">Reference proteome</keyword>
<accession>A0A7W3SRR3</accession>
<dbReference type="EMBL" id="JACJIP010000006">
    <property type="protein sequence ID" value="MBA9084864.1"/>
    <property type="molecule type" value="Genomic_DNA"/>
</dbReference>
<feature type="transmembrane region" description="Helical" evidence="1">
    <location>
        <begin position="79"/>
        <end position="105"/>
    </location>
</feature>
<dbReference type="Proteomes" id="UP000567067">
    <property type="component" value="Unassembled WGS sequence"/>
</dbReference>
<dbReference type="GO" id="GO:0008168">
    <property type="term" value="F:methyltransferase activity"/>
    <property type="evidence" value="ECO:0007669"/>
    <property type="project" value="UniProtKB-KW"/>
</dbReference>
<keyword evidence="1" id="KW-1133">Transmembrane helix</keyword>
<keyword evidence="2" id="KW-0808">Transferase</keyword>
<keyword evidence="2" id="KW-0489">Methyltransferase</keyword>
<reference evidence="2 3" key="1">
    <citation type="submission" date="2020-08" db="EMBL/GenBank/DDBJ databases">
        <title>Genomic Encyclopedia of Type Strains, Phase III (KMG-III): the genomes of soil and plant-associated and newly described type strains.</title>
        <authorList>
            <person name="Whitman W."/>
        </authorList>
    </citation>
    <scope>NUCLEOTIDE SEQUENCE [LARGE SCALE GENOMIC DNA]</scope>
    <source>
        <strain evidence="2 3">CECT 8693</strain>
    </source>
</reference>
<keyword evidence="1" id="KW-0472">Membrane</keyword>